<evidence type="ECO:0000256" key="5">
    <source>
        <dbReference type="SAM" id="MobiDB-lite"/>
    </source>
</evidence>
<dbReference type="Proteomes" id="UP000679690">
    <property type="component" value="Unassembled WGS sequence"/>
</dbReference>
<comment type="caution">
    <text evidence="9">The sequence shown here is derived from an EMBL/GenBank/DDBJ whole genome shotgun (WGS) entry which is preliminary data.</text>
</comment>
<keyword evidence="3 7" id="KW-0732">Signal</keyword>
<evidence type="ECO:0000313" key="9">
    <source>
        <dbReference type="EMBL" id="MBO3736951.1"/>
    </source>
</evidence>
<comment type="subcellular location">
    <subcellularLocation>
        <location evidence="1">Cell envelope</location>
    </subcellularLocation>
</comment>
<keyword evidence="6" id="KW-0812">Transmembrane</keyword>
<proteinExistence type="predicted"/>
<feature type="compositionally biased region" description="Low complexity" evidence="5">
    <location>
        <begin position="139"/>
        <end position="156"/>
    </location>
</feature>
<dbReference type="InterPro" id="IPR007348">
    <property type="entry name" value="CopC_dom"/>
</dbReference>
<dbReference type="Gene3D" id="2.60.40.1220">
    <property type="match status" value="1"/>
</dbReference>
<evidence type="ECO:0000256" key="7">
    <source>
        <dbReference type="SAM" id="SignalP"/>
    </source>
</evidence>
<dbReference type="InterPro" id="IPR032694">
    <property type="entry name" value="CopC/D"/>
</dbReference>
<evidence type="ECO:0000313" key="10">
    <source>
        <dbReference type="Proteomes" id="UP000679690"/>
    </source>
</evidence>
<dbReference type="SUPFAM" id="SSF81296">
    <property type="entry name" value="E set domains"/>
    <property type="match status" value="1"/>
</dbReference>
<evidence type="ECO:0000256" key="6">
    <source>
        <dbReference type="SAM" id="Phobius"/>
    </source>
</evidence>
<keyword evidence="6" id="KW-1133">Transmembrane helix</keyword>
<feature type="chain" id="PRO_5045836515" evidence="7">
    <location>
        <begin position="32"/>
        <end position="194"/>
    </location>
</feature>
<dbReference type="Pfam" id="PF04234">
    <property type="entry name" value="CopC"/>
    <property type="match status" value="1"/>
</dbReference>
<dbReference type="InterPro" id="IPR014755">
    <property type="entry name" value="Cu-Rt/internalin_Ig-like"/>
</dbReference>
<dbReference type="PANTHER" id="PTHR34820:SF4">
    <property type="entry name" value="INNER MEMBRANE PROTEIN YEBZ"/>
    <property type="match status" value="1"/>
</dbReference>
<sequence length="194" mass="19531">MSTVTIRARLGPLLALAALLLVLVPGTPAWAHNALAEASPAKGATLKESPAEVRLRFLQKLDPDHTTITVSDAGGAKVTTSAPTVKGAIGSVTIGQPLANGVYTVAYQVVSTDGHPVKGSYEFTVDDPAPPAESPSPSPSAAAPAPAATTTSATSPPLLAAEESSNTTVYGLVAGIAVAVAAVAAFLFIRRRKA</sequence>
<feature type="compositionally biased region" description="Pro residues" evidence="5">
    <location>
        <begin position="128"/>
        <end position="138"/>
    </location>
</feature>
<evidence type="ECO:0000256" key="2">
    <source>
        <dbReference type="ARBA" id="ARBA00022723"/>
    </source>
</evidence>
<evidence type="ECO:0000259" key="8">
    <source>
        <dbReference type="Pfam" id="PF04234"/>
    </source>
</evidence>
<evidence type="ECO:0000256" key="3">
    <source>
        <dbReference type="ARBA" id="ARBA00022729"/>
    </source>
</evidence>
<name>A0ABS3UFD0_9ACTN</name>
<reference evidence="9 10" key="1">
    <citation type="submission" date="2021-03" db="EMBL/GenBank/DDBJ databases">
        <title>Actinoplanes flavus sp. nov., a novel actinomycete isolated from Coconut Palm rhizosphere soil.</title>
        <authorList>
            <person name="Luo X."/>
        </authorList>
    </citation>
    <scope>NUCLEOTIDE SEQUENCE [LARGE SCALE GENOMIC DNA]</scope>
    <source>
        <strain evidence="9 10">NEAU-H7</strain>
    </source>
</reference>
<feature type="signal peptide" evidence="7">
    <location>
        <begin position="1"/>
        <end position="31"/>
    </location>
</feature>
<dbReference type="InterPro" id="IPR014756">
    <property type="entry name" value="Ig_E-set"/>
</dbReference>
<keyword evidence="6" id="KW-0472">Membrane</keyword>
<dbReference type="RefSeq" id="WP_208466184.1">
    <property type="nucleotide sequence ID" value="NZ_JAGFNS010000003.1"/>
</dbReference>
<dbReference type="EMBL" id="JAGFNS010000003">
    <property type="protein sequence ID" value="MBO3736951.1"/>
    <property type="molecule type" value="Genomic_DNA"/>
</dbReference>
<feature type="transmembrane region" description="Helical" evidence="6">
    <location>
        <begin position="169"/>
        <end position="189"/>
    </location>
</feature>
<feature type="region of interest" description="Disordered" evidence="5">
    <location>
        <begin position="121"/>
        <end position="156"/>
    </location>
</feature>
<accession>A0ABS3UFD0</accession>
<keyword evidence="2" id="KW-0479">Metal-binding</keyword>
<dbReference type="PANTHER" id="PTHR34820">
    <property type="entry name" value="INNER MEMBRANE PROTEIN YEBZ"/>
    <property type="match status" value="1"/>
</dbReference>
<feature type="domain" description="CopC" evidence="8">
    <location>
        <begin position="32"/>
        <end position="125"/>
    </location>
</feature>
<evidence type="ECO:0000256" key="1">
    <source>
        <dbReference type="ARBA" id="ARBA00004196"/>
    </source>
</evidence>
<evidence type="ECO:0000256" key="4">
    <source>
        <dbReference type="ARBA" id="ARBA00023008"/>
    </source>
</evidence>
<organism evidence="9 10">
    <name type="scientific">Actinoplanes flavus</name>
    <dbReference type="NCBI Taxonomy" id="2820290"/>
    <lineage>
        <taxon>Bacteria</taxon>
        <taxon>Bacillati</taxon>
        <taxon>Actinomycetota</taxon>
        <taxon>Actinomycetes</taxon>
        <taxon>Micromonosporales</taxon>
        <taxon>Micromonosporaceae</taxon>
        <taxon>Actinoplanes</taxon>
    </lineage>
</organism>
<protein>
    <submittedName>
        <fullName evidence="9">Copper resistance protein CopC</fullName>
    </submittedName>
</protein>
<keyword evidence="4" id="KW-0186">Copper</keyword>
<keyword evidence="10" id="KW-1185">Reference proteome</keyword>
<gene>
    <name evidence="9" type="ORF">J5X75_05415</name>
</gene>